<reference evidence="1 2" key="1">
    <citation type="submission" date="2024-04" db="EMBL/GenBank/DDBJ databases">
        <title>Tritrichomonas musculus Genome.</title>
        <authorList>
            <person name="Alves-Ferreira E."/>
            <person name="Grigg M."/>
            <person name="Lorenzi H."/>
            <person name="Galac M."/>
        </authorList>
    </citation>
    <scope>NUCLEOTIDE SEQUENCE [LARGE SCALE GENOMIC DNA]</scope>
    <source>
        <strain evidence="1 2">EAF2021</strain>
    </source>
</reference>
<evidence type="ECO:0000313" key="2">
    <source>
        <dbReference type="Proteomes" id="UP001470230"/>
    </source>
</evidence>
<name>A0ABR2GTT1_9EUKA</name>
<sequence>MSQDIDSWLIAVAALCENKVPDKMWENPLPDNAEDFEDQYYQSFKTFVEYSTSLSTDLVVEVNILKYNPYFEERAKSILRNINKLSFSNTSELWLLSYALSKNPTLLSRIEINENNYVIIIWCLAQCVDSDINYVLSFFHEKLFDNPPVSNQVNCHAFLLLLHFLLTKLDISDDDQPPFSTDEFEVIFCLAFCSKRSRAKALAASIVPLMANFISQTNASHLLFRRMLPYCAMVNRDGQKMALAVIESIVSNYERFLSCMSTWISLHRMYFLAASVTDHLHATFHSKQNKEKIFFELFSKS</sequence>
<evidence type="ECO:0000313" key="1">
    <source>
        <dbReference type="EMBL" id="KAK8837048.1"/>
    </source>
</evidence>
<gene>
    <name evidence="1" type="ORF">M9Y10_037095</name>
</gene>
<proteinExistence type="predicted"/>
<dbReference type="Proteomes" id="UP001470230">
    <property type="component" value="Unassembled WGS sequence"/>
</dbReference>
<protein>
    <submittedName>
        <fullName evidence="1">Uncharacterized protein</fullName>
    </submittedName>
</protein>
<accession>A0ABR2GTT1</accession>
<organism evidence="1 2">
    <name type="scientific">Tritrichomonas musculus</name>
    <dbReference type="NCBI Taxonomy" id="1915356"/>
    <lineage>
        <taxon>Eukaryota</taxon>
        <taxon>Metamonada</taxon>
        <taxon>Parabasalia</taxon>
        <taxon>Tritrichomonadida</taxon>
        <taxon>Tritrichomonadidae</taxon>
        <taxon>Tritrichomonas</taxon>
    </lineage>
</organism>
<keyword evidence="2" id="KW-1185">Reference proteome</keyword>
<comment type="caution">
    <text evidence="1">The sequence shown here is derived from an EMBL/GenBank/DDBJ whole genome shotgun (WGS) entry which is preliminary data.</text>
</comment>
<dbReference type="EMBL" id="JAPFFF010000062">
    <property type="protein sequence ID" value="KAK8837048.1"/>
    <property type="molecule type" value="Genomic_DNA"/>
</dbReference>